<dbReference type="CDD" id="cd11526">
    <property type="entry name" value="SYLF_FYVE"/>
    <property type="match status" value="1"/>
</dbReference>
<dbReference type="SUPFAM" id="SSF57903">
    <property type="entry name" value="FYVE/PHD zinc finger"/>
    <property type="match status" value="1"/>
</dbReference>
<dbReference type="PANTHER" id="PTHR15629:SF2">
    <property type="entry name" value="SH3 DOMAIN-CONTAINING YSC84-LIKE PROTEIN 1"/>
    <property type="match status" value="1"/>
</dbReference>
<dbReference type="InterPro" id="IPR013083">
    <property type="entry name" value="Znf_RING/FYVE/PHD"/>
</dbReference>
<feature type="region of interest" description="Disordered" evidence="5">
    <location>
        <begin position="1"/>
        <end position="48"/>
    </location>
</feature>
<dbReference type="InterPro" id="IPR017455">
    <property type="entry name" value="Znf_FYVE-rel"/>
</dbReference>
<dbReference type="InterPro" id="IPR011011">
    <property type="entry name" value="Znf_FYVE_PHD"/>
</dbReference>
<keyword evidence="2 4" id="KW-0863">Zinc-finger</keyword>
<protein>
    <recommendedName>
        <fullName evidence="6">FYVE-type domain-containing protein</fullName>
    </recommendedName>
</protein>
<dbReference type="Pfam" id="PF04366">
    <property type="entry name" value="Ysc84"/>
    <property type="match status" value="1"/>
</dbReference>
<dbReference type="InterPro" id="IPR000306">
    <property type="entry name" value="Znf_FYVE"/>
</dbReference>
<keyword evidence="3" id="KW-0862">Zinc</keyword>
<dbReference type="GO" id="GO:0008270">
    <property type="term" value="F:zinc ion binding"/>
    <property type="evidence" value="ECO:0007669"/>
    <property type="project" value="UniProtKB-KW"/>
</dbReference>
<feature type="region of interest" description="Disordered" evidence="5">
    <location>
        <begin position="472"/>
        <end position="539"/>
    </location>
</feature>
<feature type="compositionally biased region" description="Polar residues" evidence="5">
    <location>
        <begin position="1"/>
        <end position="12"/>
    </location>
</feature>
<evidence type="ECO:0000256" key="1">
    <source>
        <dbReference type="ARBA" id="ARBA00022723"/>
    </source>
</evidence>
<organism evidence="7 8">
    <name type="scientific">Triparma strigata</name>
    <dbReference type="NCBI Taxonomy" id="1606541"/>
    <lineage>
        <taxon>Eukaryota</taxon>
        <taxon>Sar</taxon>
        <taxon>Stramenopiles</taxon>
        <taxon>Ochrophyta</taxon>
        <taxon>Bolidophyceae</taxon>
        <taxon>Parmales</taxon>
        <taxon>Triparmaceae</taxon>
        <taxon>Triparma</taxon>
    </lineage>
</organism>
<dbReference type="SMART" id="SM00064">
    <property type="entry name" value="FYVE"/>
    <property type="match status" value="1"/>
</dbReference>
<evidence type="ECO:0000256" key="2">
    <source>
        <dbReference type="ARBA" id="ARBA00022771"/>
    </source>
</evidence>
<gene>
    <name evidence="7" type="ORF">TrST_g10741</name>
</gene>
<dbReference type="Proteomes" id="UP001165085">
    <property type="component" value="Unassembled WGS sequence"/>
</dbReference>
<dbReference type="PANTHER" id="PTHR15629">
    <property type="entry name" value="SH3YL1 PROTEIN"/>
    <property type="match status" value="1"/>
</dbReference>
<comment type="caution">
    <text evidence="7">The sequence shown here is derived from an EMBL/GenBank/DDBJ whole genome shotgun (WGS) entry which is preliminary data.</text>
</comment>
<feature type="compositionally biased region" description="Basic and acidic residues" evidence="5">
    <location>
        <begin position="526"/>
        <end position="539"/>
    </location>
</feature>
<keyword evidence="1" id="KW-0479">Metal-binding</keyword>
<evidence type="ECO:0000313" key="8">
    <source>
        <dbReference type="Proteomes" id="UP001165085"/>
    </source>
</evidence>
<dbReference type="Pfam" id="PF01363">
    <property type="entry name" value="FYVE"/>
    <property type="match status" value="1"/>
</dbReference>
<feature type="compositionally biased region" description="Basic and acidic residues" evidence="5">
    <location>
        <begin position="491"/>
        <end position="518"/>
    </location>
</feature>
<proteinExistence type="predicted"/>
<feature type="compositionally biased region" description="Low complexity" evidence="5">
    <location>
        <begin position="34"/>
        <end position="46"/>
    </location>
</feature>
<evidence type="ECO:0000256" key="3">
    <source>
        <dbReference type="ARBA" id="ARBA00022833"/>
    </source>
</evidence>
<dbReference type="InterPro" id="IPR051702">
    <property type="entry name" value="SH3_domain_YSC84-like"/>
</dbReference>
<dbReference type="Gene3D" id="3.30.40.10">
    <property type="entry name" value="Zinc/RING finger domain, C3HC4 (zinc finger)"/>
    <property type="match status" value="1"/>
</dbReference>
<evidence type="ECO:0000256" key="5">
    <source>
        <dbReference type="SAM" id="MobiDB-lite"/>
    </source>
</evidence>
<dbReference type="GO" id="GO:0035091">
    <property type="term" value="F:phosphatidylinositol binding"/>
    <property type="evidence" value="ECO:0007669"/>
    <property type="project" value="TreeGrafter"/>
</dbReference>
<dbReference type="PROSITE" id="PS50178">
    <property type="entry name" value="ZF_FYVE"/>
    <property type="match status" value="1"/>
</dbReference>
<dbReference type="InterPro" id="IPR007461">
    <property type="entry name" value="Ysc84_actin-binding"/>
</dbReference>
<keyword evidence="8" id="KW-1185">Reference proteome</keyword>
<dbReference type="EMBL" id="BRXY01000441">
    <property type="protein sequence ID" value="GMH95363.1"/>
    <property type="molecule type" value="Genomic_DNA"/>
</dbReference>
<feature type="domain" description="FYVE-type" evidence="6">
    <location>
        <begin position="68"/>
        <end position="170"/>
    </location>
</feature>
<sequence>MTDVPISTTTPIKASPSPLPSSPSSAPSTPPPSASRQPSSVSSTPSMINTPLTLTPTVAAIPHPWVPDASQNYCYACSTEFSPPSTAPNGDFLSRLLSGGSLRHHCRSCGFIFCGNCTSRRSLISPSSIVIRGISLKGSMTVDDAQSRHEKQMAAREPQRVCEKCHENLKGEQEQLRKQYSNSQRFNSVTANQNWWNRTFGNSPVAFTLGHEVRKASQTLSNLLPLPKRSTSIYRDEDDSLNDSFTSQPFTQTPDLQKMLAESCANTSTNLRELDGVRIPARLLQKARGLAIITVGRLGFWLGGEFGSGLVISRLPDGSWSAPSAVGLVGFAVGALVGMQVSDHVFLLMNDKAVEMLGTSTGSINLGADVGICVGPVGRSLEADVGVTDGGLNEPSASPIYTYSLSKGLYAGISFDGKVIATRHDVNEKFYGMAVDAEDLLGGRVPQPPAAQPLYEALKRVSVYTKSEFREGYMPGGEEEKGEEGVSLGVVEEKKTDSGGEKPKKNERGGEEEGREEQQEGGVEEGVPKTKTFEGDWPF</sequence>
<evidence type="ECO:0000259" key="6">
    <source>
        <dbReference type="PROSITE" id="PS50178"/>
    </source>
</evidence>
<evidence type="ECO:0000256" key="4">
    <source>
        <dbReference type="PROSITE-ProRule" id="PRU00091"/>
    </source>
</evidence>
<evidence type="ECO:0000313" key="7">
    <source>
        <dbReference type="EMBL" id="GMH95363.1"/>
    </source>
</evidence>
<accession>A0A9W7BZ54</accession>
<name>A0A9W7BZ54_9STRA</name>
<dbReference type="AlphaFoldDB" id="A0A9W7BZ54"/>
<reference evidence="8" key="1">
    <citation type="journal article" date="2023" name="Commun. Biol.">
        <title>Genome analysis of Parmales, the sister group of diatoms, reveals the evolutionary specialization of diatoms from phago-mixotrophs to photoautotrophs.</title>
        <authorList>
            <person name="Ban H."/>
            <person name="Sato S."/>
            <person name="Yoshikawa S."/>
            <person name="Yamada K."/>
            <person name="Nakamura Y."/>
            <person name="Ichinomiya M."/>
            <person name="Sato N."/>
            <person name="Blanc-Mathieu R."/>
            <person name="Endo H."/>
            <person name="Kuwata A."/>
            <person name="Ogata H."/>
        </authorList>
    </citation>
    <scope>NUCLEOTIDE SEQUENCE [LARGE SCALE GENOMIC DNA]</scope>
    <source>
        <strain evidence="8">NIES 3701</strain>
    </source>
</reference>
<dbReference type="OrthoDB" id="443981at2759"/>